<organism evidence="1 2">
    <name type="scientific">Citrus sinensis</name>
    <name type="common">Sweet orange</name>
    <name type="synonym">Citrus aurantium var. sinensis</name>
    <dbReference type="NCBI Taxonomy" id="2711"/>
    <lineage>
        <taxon>Eukaryota</taxon>
        <taxon>Viridiplantae</taxon>
        <taxon>Streptophyta</taxon>
        <taxon>Embryophyta</taxon>
        <taxon>Tracheophyta</taxon>
        <taxon>Spermatophyta</taxon>
        <taxon>Magnoliopsida</taxon>
        <taxon>eudicotyledons</taxon>
        <taxon>Gunneridae</taxon>
        <taxon>Pentapetalae</taxon>
        <taxon>rosids</taxon>
        <taxon>malvids</taxon>
        <taxon>Sapindales</taxon>
        <taxon>Rutaceae</taxon>
        <taxon>Aurantioideae</taxon>
        <taxon>Citrus</taxon>
    </lineage>
</organism>
<reference evidence="2" key="1">
    <citation type="journal article" date="2023" name="Hortic. Res.">
        <title>A chromosome-level phased genome enabling allele-level studies in sweet orange: a case study on citrus Huanglongbing tolerance.</title>
        <authorList>
            <person name="Wu B."/>
            <person name="Yu Q."/>
            <person name="Deng Z."/>
            <person name="Duan Y."/>
            <person name="Luo F."/>
            <person name="Gmitter F. Jr."/>
        </authorList>
    </citation>
    <scope>NUCLEOTIDE SEQUENCE [LARGE SCALE GENOMIC DNA]</scope>
    <source>
        <strain evidence="2">cv. Valencia</strain>
    </source>
</reference>
<sequence length="679" mass="76420">MEGLLNAFTHHTCIIKPFIFNPTTVHNLPLIKLRNGFFTRKLEVGLRRNNCLNLKKESNIRIRRVTEDDEVDDSEEKESEDSVDWESEFLGELDPFGYQAPKKRKKQEKSKVVDDSEGMDWCVRARKVALKSIEARGLASSMEDLIKVKKKKKKGKKKLEKIKKKNKVTDDDLDFDLEDDMKMDDIMGSGNGYDTNDLRRKVSMMAGAMFEEKREKTMEEFVHRLSQFSGPSNHRKEINLNKDIVEAQTAQEVLEVISEVITAVGKGLTPSPLSPLNIATALHRIAKNMEKVSMMTTRRLAFTRQREMSMLVAIAMTALPECSAQGISNIAWALSKIGGELLYLSEMDRVAEVALTKVGEFNSQNVANVAGAFASMQHSAPDLFSELAKRASDIVPTFQEQELAQVLWAFASLYEPADPLLESLDNAFKDATQFTCCLNKALSNSNENGGVGSSGGADSELSSPVLGFNRDQLGNIAWSYAVLGQMDRIFFSHIWKTISRFEEQRISEQYREDIMFASQVHLVNQCLKLEHPHLQLALSSILEEKIASAGKTKRFNQKVTSSFQKEVARLLVSTGLDWIREYAMDVYTVDTVLVDKKVAFEIDGPTHFSRNTGVPLGHTMLKRRYIAAAGWNVVSLSHQEWEELQGSFEQLDYLRVILKDYIGGEGSSNIAETLKMDAV</sequence>
<gene>
    <name evidence="1" type="ORF">KPL71_008921</name>
</gene>
<evidence type="ECO:0000313" key="2">
    <source>
        <dbReference type="Proteomes" id="UP000829398"/>
    </source>
</evidence>
<comment type="caution">
    <text evidence="1">The sequence shown here is derived from an EMBL/GenBank/DDBJ whole genome shotgun (WGS) entry which is preliminary data.</text>
</comment>
<name>A0ACB8M9D3_CITSI</name>
<keyword evidence="2" id="KW-1185">Reference proteome</keyword>
<proteinExistence type="predicted"/>
<dbReference type="Proteomes" id="UP000829398">
    <property type="component" value="Chromosome 3"/>
</dbReference>
<dbReference type="EMBL" id="CM039172">
    <property type="protein sequence ID" value="KAH9782492.1"/>
    <property type="molecule type" value="Genomic_DNA"/>
</dbReference>
<evidence type="ECO:0000313" key="1">
    <source>
        <dbReference type="EMBL" id="KAH9782492.1"/>
    </source>
</evidence>
<accession>A0ACB8M9D3</accession>
<protein>
    <submittedName>
        <fullName evidence="1">RAP domain-containing protein</fullName>
    </submittedName>
</protein>